<accession>A0AAV0ZU65</accession>
<protein>
    <submittedName>
        <fullName evidence="2">Uncharacterized protein</fullName>
    </submittedName>
</protein>
<feature type="compositionally biased region" description="Basic residues" evidence="1">
    <location>
        <begin position="57"/>
        <end position="80"/>
    </location>
</feature>
<feature type="compositionally biased region" description="Basic and acidic residues" evidence="1">
    <location>
        <begin position="33"/>
        <end position="56"/>
    </location>
</feature>
<evidence type="ECO:0000313" key="2">
    <source>
        <dbReference type="EMBL" id="CAI8601058.1"/>
    </source>
</evidence>
<reference evidence="2 3" key="1">
    <citation type="submission" date="2023-01" db="EMBL/GenBank/DDBJ databases">
        <authorList>
            <person name="Kreplak J."/>
        </authorList>
    </citation>
    <scope>NUCLEOTIDE SEQUENCE [LARGE SCALE GENOMIC DNA]</scope>
</reference>
<proteinExistence type="predicted"/>
<dbReference type="EMBL" id="OX451737">
    <property type="protein sequence ID" value="CAI8601058.1"/>
    <property type="molecule type" value="Genomic_DNA"/>
</dbReference>
<dbReference type="AlphaFoldDB" id="A0AAV0ZU65"/>
<evidence type="ECO:0000313" key="3">
    <source>
        <dbReference type="Proteomes" id="UP001157006"/>
    </source>
</evidence>
<feature type="region of interest" description="Disordered" evidence="1">
    <location>
        <begin position="29"/>
        <end position="127"/>
    </location>
</feature>
<keyword evidence="3" id="KW-1185">Reference proteome</keyword>
<organism evidence="2 3">
    <name type="scientific">Vicia faba</name>
    <name type="common">Broad bean</name>
    <name type="synonym">Faba vulgaris</name>
    <dbReference type="NCBI Taxonomy" id="3906"/>
    <lineage>
        <taxon>Eukaryota</taxon>
        <taxon>Viridiplantae</taxon>
        <taxon>Streptophyta</taxon>
        <taxon>Embryophyta</taxon>
        <taxon>Tracheophyta</taxon>
        <taxon>Spermatophyta</taxon>
        <taxon>Magnoliopsida</taxon>
        <taxon>eudicotyledons</taxon>
        <taxon>Gunneridae</taxon>
        <taxon>Pentapetalae</taxon>
        <taxon>rosids</taxon>
        <taxon>fabids</taxon>
        <taxon>Fabales</taxon>
        <taxon>Fabaceae</taxon>
        <taxon>Papilionoideae</taxon>
        <taxon>50 kb inversion clade</taxon>
        <taxon>NPAAA clade</taxon>
        <taxon>Hologalegina</taxon>
        <taxon>IRL clade</taxon>
        <taxon>Fabeae</taxon>
        <taxon>Vicia</taxon>
    </lineage>
</organism>
<feature type="compositionally biased region" description="Basic residues" evidence="1">
    <location>
        <begin position="88"/>
        <end position="97"/>
    </location>
</feature>
<dbReference type="Proteomes" id="UP001157006">
    <property type="component" value="Chromosome 2"/>
</dbReference>
<sequence>MSRRTSRSHKSDGESGSFCITVEELLETSISEEANKARCKDAINADSDRRSSPDERRRHKSRSRERRRKSRSRERLRRSPSRSPSSSRSRRSSRKSRSSQSRRNSPTLRSRNKNGSHTSHNKNGMPIQTRVLTEQHLLQQEGIEIELKSLSLKAEDELSNRRKTGGIYHEVSANFRSIKKRLKHLSKNHKTFSIDEAVEISDAAFLLKLSKKPEREIQLAGKMAHRGALLMLEADMLKEKGRELLDQAKHKLGMADL</sequence>
<feature type="compositionally biased region" description="Polar residues" evidence="1">
    <location>
        <begin position="107"/>
        <end position="122"/>
    </location>
</feature>
<evidence type="ECO:0000256" key="1">
    <source>
        <dbReference type="SAM" id="MobiDB-lite"/>
    </source>
</evidence>
<gene>
    <name evidence="2" type="ORF">VFH_II253960</name>
</gene>
<name>A0AAV0ZU65_VICFA</name>